<organism evidence="1 2">
    <name type="scientific">Lentzea alba</name>
    <dbReference type="NCBI Taxonomy" id="2714351"/>
    <lineage>
        <taxon>Bacteria</taxon>
        <taxon>Bacillati</taxon>
        <taxon>Actinomycetota</taxon>
        <taxon>Actinomycetes</taxon>
        <taxon>Pseudonocardiales</taxon>
        <taxon>Pseudonocardiaceae</taxon>
        <taxon>Lentzea</taxon>
    </lineage>
</organism>
<evidence type="ECO:0000313" key="2">
    <source>
        <dbReference type="Proteomes" id="UP000481360"/>
    </source>
</evidence>
<accession>A0A7C9W2M7</accession>
<protein>
    <submittedName>
        <fullName evidence="1">Uncharacterized protein</fullName>
    </submittedName>
</protein>
<gene>
    <name evidence="1" type="ORF">G7043_38685</name>
</gene>
<sequence length="174" mass="17833">MGADRFGGRPVLGGPYLIPALVALSVCVAGAGCGQSPPADCLSPTEEVVRSDAAKSLFVARVTVTGHPRLVQGPTSGVGLLLRTDETLSGQAPPAEFALWNEPGTPELPDGTTVILFGRRGVTGDAPATADGRDVAVFHVAVPAGVLEQRDGELARLCRDGRSAPAGDDVLREL</sequence>
<dbReference type="PROSITE" id="PS51257">
    <property type="entry name" value="PROKAR_LIPOPROTEIN"/>
    <property type="match status" value="1"/>
</dbReference>
<proteinExistence type="predicted"/>
<dbReference type="Proteomes" id="UP000481360">
    <property type="component" value="Unassembled WGS sequence"/>
</dbReference>
<dbReference type="EMBL" id="JAAMPJ010000014">
    <property type="protein sequence ID" value="NGY64858.1"/>
    <property type="molecule type" value="Genomic_DNA"/>
</dbReference>
<keyword evidence="2" id="KW-1185">Reference proteome</keyword>
<name>A0A7C9W2M7_9PSEU</name>
<dbReference type="AlphaFoldDB" id="A0A7C9W2M7"/>
<dbReference type="RefSeq" id="WP_166053673.1">
    <property type="nucleotide sequence ID" value="NZ_JAAMPJ010000014.1"/>
</dbReference>
<evidence type="ECO:0000313" key="1">
    <source>
        <dbReference type="EMBL" id="NGY64858.1"/>
    </source>
</evidence>
<reference evidence="1 2" key="1">
    <citation type="submission" date="2020-03" db="EMBL/GenBank/DDBJ databases">
        <title>Isolation and identification of active actinomycetes.</title>
        <authorList>
            <person name="Sun X."/>
        </authorList>
    </citation>
    <scope>NUCLEOTIDE SEQUENCE [LARGE SCALE GENOMIC DNA]</scope>
    <source>
        <strain evidence="1 2">NEAU-D13</strain>
    </source>
</reference>
<comment type="caution">
    <text evidence="1">The sequence shown here is derived from an EMBL/GenBank/DDBJ whole genome shotgun (WGS) entry which is preliminary data.</text>
</comment>